<organism evidence="2 3">
    <name type="scientific">Emericellopsis cladophorae</name>
    <dbReference type="NCBI Taxonomy" id="2686198"/>
    <lineage>
        <taxon>Eukaryota</taxon>
        <taxon>Fungi</taxon>
        <taxon>Dikarya</taxon>
        <taxon>Ascomycota</taxon>
        <taxon>Pezizomycotina</taxon>
        <taxon>Sordariomycetes</taxon>
        <taxon>Hypocreomycetidae</taxon>
        <taxon>Hypocreales</taxon>
        <taxon>Bionectriaceae</taxon>
        <taxon>Emericellopsis</taxon>
    </lineage>
</organism>
<dbReference type="Proteomes" id="UP001055219">
    <property type="component" value="Unassembled WGS sequence"/>
</dbReference>
<accession>A0A9P9Y3Y2</accession>
<feature type="compositionally biased region" description="Low complexity" evidence="1">
    <location>
        <begin position="294"/>
        <end position="310"/>
    </location>
</feature>
<feature type="compositionally biased region" description="Polar residues" evidence="1">
    <location>
        <begin position="554"/>
        <end position="581"/>
    </location>
</feature>
<dbReference type="GeneID" id="75827199"/>
<dbReference type="EMBL" id="JAGIXG020000009">
    <property type="protein sequence ID" value="KAI6783178.1"/>
    <property type="molecule type" value="Genomic_DNA"/>
</dbReference>
<feature type="region of interest" description="Disordered" evidence="1">
    <location>
        <begin position="1"/>
        <end position="118"/>
    </location>
</feature>
<comment type="caution">
    <text evidence="2">The sequence shown here is derived from an EMBL/GenBank/DDBJ whole genome shotgun (WGS) entry which is preliminary data.</text>
</comment>
<evidence type="ECO:0000313" key="2">
    <source>
        <dbReference type="EMBL" id="KAI6783178.1"/>
    </source>
</evidence>
<dbReference type="AlphaFoldDB" id="A0A9P9Y3Y2"/>
<evidence type="ECO:0000256" key="1">
    <source>
        <dbReference type="SAM" id="MobiDB-lite"/>
    </source>
</evidence>
<feature type="compositionally biased region" description="Basic and acidic residues" evidence="1">
    <location>
        <begin position="11"/>
        <end position="25"/>
    </location>
</feature>
<dbReference type="RefSeq" id="XP_051364034.1">
    <property type="nucleotide sequence ID" value="XM_051504526.1"/>
</dbReference>
<keyword evidence="3" id="KW-1185">Reference proteome</keyword>
<feature type="region of interest" description="Disordered" evidence="1">
    <location>
        <begin position="554"/>
        <end position="635"/>
    </location>
</feature>
<gene>
    <name evidence="2" type="ORF">J7T54_000680</name>
</gene>
<reference evidence="2" key="1">
    <citation type="journal article" date="2021" name="J Fungi (Basel)">
        <title>Genomic and Metabolomic Analyses of the Marine Fungus Emericellopsis cladophorae: Insights into Saltwater Adaptability Mechanisms and Its Biosynthetic Potential.</title>
        <authorList>
            <person name="Goncalves M.F.M."/>
            <person name="Hilario S."/>
            <person name="Van de Peer Y."/>
            <person name="Esteves A.C."/>
            <person name="Alves A."/>
        </authorList>
    </citation>
    <scope>NUCLEOTIDE SEQUENCE</scope>
    <source>
        <strain evidence="2">MUM 19.33</strain>
    </source>
</reference>
<reference evidence="2" key="2">
    <citation type="submission" date="2022-07" db="EMBL/GenBank/DDBJ databases">
        <authorList>
            <person name="Goncalves M.F.M."/>
            <person name="Hilario S."/>
            <person name="Van De Peer Y."/>
            <person name="Esteves A.C."/>
            <person name="Alves A."/>
        </authorList>
    </citation>
    <scope>NUCLEOTIDE SEQUENCE</scope>
    <source>
        <strain evidence="2">MUM 19.33</strain>
    </source>
</reference>
<feature type="compositionally biased region" description="Low complexity" evidence="1">
    <location>
        <begin position="432"/>
        <end position="442"/>
    </location>
</feature>
<protein>
    <submittedName>
        <fullName evidence="2">Uncharacterized protein</fullName>
    </submittedName>
</protein>
<feature type="compositionally biased region" description="Basic and acidic residues" evidence="1">
    <location>
        <begin position="55"/>
        <end position="69"/>
    </location>
</feature>
<feature type="region of interest" description="Disordered" evidence="1">
    <location>
        <begin position="131"/>
        <end position="533"/>
    </location>
</feature>
<feature type="compositionally biased region" description="Polar residues" evidence="1">
    <location>
        <begin position="29"/>
        <end position="40"/>
    </location>
</feature>
<feature type="compositionally biased region" description="Polar residues" evidence="1">
    <location>
        <begin position="406"/>
        <end position="431"/>
    </location>
</feature>
<sequence>MSQVKNLRAMFENKGDDSNPPDRGRSPAGFSSNRGSNASESPRPLSTVRTNFVAIEKHGRIGLRRDHSYETSPSERAASNEFDNESATSAPTGDLGRANRKLFPKETIPESPQSSSIDAKVMVLDKYGDEVPSQATCGTKKAADWVSSPPVGSTDGATTSQGHGKAATESVLTSGDAPSQEERHGPVAQEQTRPARIADKTQKDPKVAANSGAKPPPRASRPTAEKQIVTAPGRAQPRTIAAASHGAKTTSSSGAQKPGPIRTNNVSEPGFVKPKPKSPTKPVNLPSSLMAPTASSVSKGAAASGKRSVGLSSGATSGRPASRVSVNGPAGGRKIRKQRSSIHESRPTVGPPPPKQPSSSVAMTHREKQVDEGFLARMMRPTHSSSSKTNEKAPPTPPKRSRQRQKQPSTTNSPRTSNGSKKTSVPTVTARSSSMPSSKGPSLDPTEDAESSGVEVLPGASNVTNGMKGNDSSSQAGLEERAASRNGASGLEQQIPDLNSDEQLGGVDGSAELEKVDGEVRTPSPKVSLTEGVLPYQTEQVHYADADDAAVSVQPNGSAASVQLPQQEQDTASSAESNESIQALEEVEVSSMPSAIRPESQTEDGSNESASPSPLPTADQPSSKTMAENHSVPEE</sequence>
<feature type="compositionally biased region" description="Polar residues" evidence="1">
    <location>
        <begin position="461"/>
        <end position="476"/>
    </location>
</feature>
<evidence type="ECO:0000313" key="3">
    <source>
        <dbReference type="Proteomes" id="UP001055219"/>
    </source>
</evidence>
<proteinExistence type="predicted"/>
<feature type="compositionally biased region" description="Basic and acidic residues" evidence="1">
    <location>
        <begin position="196"/>
        <end position="206"/>
    </location>
</feature>
<dbReference type="OrthoDB" id="3600083at2759"/>
<feature type="compositionally biased region" description="Polar residues" evidence="1">
    <location>
        <begin position="619"/>
        <end position="628"/>
    </location>
</feature>
<name>A0A9P9Y3Y2_9HYPO</name>